<keyword evidence="13" id="KW-1185">Reference proteome</keyword>
<keyword evidence="5 10" id="KW-0472">Membrane</keyword>
<evidence type="ECO:0000313" key="12">
    <source>
        <dbReference type="EMBL" id="MEK0184013.1"/>
    </source>
</evidence>
<evidence type="ECO:0000256" key="8">
    <source>
        <dbReference type="ARBA" id="ARBA00038120"/>
    </source>
</evidence>
<evidence type="ECO:0000256" key="4">
    <source>
        <dbReference type="ARBA" id="ARBA00022679"/>
    </source>
</evidence>
<comment type="similarity">
    <text evidence="8">Belongs to the glycosyltransferase 2 family. CrtQ subfamily.</text>
</comment>
<evidence type="ECO:0000256" key="6">
    <source>
        <dbReference type="ARBA" id="ARBA00037281"/>
    </source>
</evidence>
<comment type="caution">
    <text evidence="12">The sequence shown here is derived from an EMBL/GenBank/DDBJ whole genome shotgun (WGS) entry which is preliminary data.</text>
</comment>
<evidence type="ECO:0000256" key="7">
    <source>
        <dbReference type="ARBA" id="ARBA00037904"/>
    </source>
</evidence>
<keyword evidence="3" id="KW-0328">Glycosyltransferase</keyword>
<organism evidence="12 13">
    <name type="scientific">Microcoleus anatoxicus PTRS2</name>
    <dbReference type="NCBI Taxonomy" id="2705321"/>
    <lineage>
        <taxon>Bacteria</taxon>
        <taxon>Bacillati</taxon>
        <taxon>Cyanobacteriota</taxon>
        <taxon>Cyanophyceae</taxon>
        <taxon>Oscillatoriophycideae</taxon>
        <taxon>Oscillatoriales</taxon>
        <taxon>Microcoleaceae</taxon>
        <taxon>Microcoleus</taxon>
        <taxon>Microcoleus anatoxicus</taxon>
    </lineage>
</organism>
<dbReference type="InterPro" id="IPR001173">
    <property type="entry name" value="Glyco_trans_2-like"/>
</dbReference>
<name>A0ABU8YI20_9CYAN</name>
<evidence type="ECO:0000256" key="9">
    <source>
        <dbReference type="ARBA" id="ARBA00040345"/>
    </source>
</evidence>
<keyword evidence="2" id="KW-1003">Cell membrane</keyword>
<evidence type="ECO:0000256" key="1">
    <source>
        <dbReference type="ARBA" id="ARBA00004236"/>
    </source>
</evidence>
<comment type="subcellular location">
    <subcellularLocation>
        <location evidence="1">Cell membrane</location>
    </subcellularLocation>
</comment>
<dbReference type="Proteomes" id="UP001384579">
    <property type="component" value="Unassembled WGS sequence"/>
</dbReference>
<comment type="function">
    <text evidence="6">Catalyzes the glycosylation of 4,4'-diaponeurosporenoate, i.e. the esterification of glucose at the C1'' position with the carboxyl group of 4,4'-diaponeurosporenic acid, to form glycosyl-4,4'-diaponeurosporenoate. This is a step in the biosynthesis of staphyloxanthin, an orange pigment present in most staphylococci strains.</text>
</comment>
<dbReference type="EMBL" id="JBBLXS010000030">
    <property type="protein sequence ID" value="MEK0184013.1"/>
    <property type="molecule type" value="Genomic_DNA"/>
</dbReference>
<keyword evidence="4" id="KW-0808">Transferase</keyword>
<dbReference type="InterPro" id="IPR029044">
    <property type="entry name" value="Nucleotide-diphossugar_trans"/>
</dbReference>
<dbReference type="PANTHER" id="PTHR43646:SF2">
    <property type="entry name" value="GLYCOSYLTRANSFERASE 2-LIKE DOMAIN-CONTAINING PROTEIN"/>
    <property type="match status" value="1"/>
</dbReference>
<reference evidence="12 13" key="1">
    <citation type="journal article" date="2020" name="Harmful Algae">
        <title>Molecular and morphological characterization of a novel dihydroanatoxin-a producing Microcoleus species (cyanobacteria) from the Russian River, California, USA.</title>
        <authorList>
            <person name="Conklin K.Y."/>
            <person name="Stancheva R."/>
            <person name="Otten T.G."/>
            <person name="Fadness R."/>
            <person name="Boyer G.L."/>
            <person name="Read B."/>
            <person name="Zhang X."/>
            <person name="Sheath R.G."/>
        </authorList>
    </citation>
    <scope>NUCLEOTIDE SEQUENCE [LARGE SCALE GENOMIC DNA]</scope>
    <source>
        <strain evidence="12 13">PTRS2</strain>
    </source>
</reference>
<evidence type="ECO:0000256" key="3">
    <source>
        <dbReference type="ARBA" id="ARBA00022676"/>
    </source>
</evidence>
<sequence>MNRVSIIIPTLNEVTCLERTLRQLSILNPAAWEVLVVDGGSQDETVAIALSCQTQVISSNIPRRSVQMNLGAQTATGDILCFLHADTLVPDDMVGVIQKTLFDSQIVAGGFISLMSGSQQTRWGFSLHNYLKTYYAPLLFRPHLFIKGLRLIFGDQVIFCRRTDFLECDGFDAELPIMEEADLCLKLVRLGKIKLVNRIVESSDRRVASWGEFKAIFIYLAIGFLWGFGVSGRYLKQFYEEVR</sequence>
<evidence type="ECO:0000256" key="5">
    <source>
        <dbReference type="ARBA" id="ARBA00023136"/>
    </source>
</evidence>
<dbReference type="RefSeq" id="WP_340519235.1">
    <property type="nucleotide sequence ID" value="NZ_JBBLXS010000030.1"/>
</dbReference>
<evidence type="ECO:0000256" key="2">
    <source>
        <dbReference type="ARBA" id="ARBA00022475"/>
    </source>
</evidence>
<dbReference type="Pfam" id="PF00535">
    <property type="entry name" value="Glycos_transf_2"/>
    <property type="match status" value="1"/>
</dbReference>
<dbReference type="Gene3D" id="3.90.550.10">
    <property type="entry name" value="Spore Coat Polysaccharide Biosynthesis Protein SpsA, Chain A"/>
    <property type="match status" value="1"/>
</dbReference>
<comment type="pathway">
    <text evidence="7">Carotenoid biosynthesis; staphyloxanthin biosynthesis; staphyloxanthin from farnesyl diphosphate: step 4/5.</text>
</comment>
<feature type="transmembrane region" description="Helical" evidence="10">
    <location>
        <begin position="216"/>
        <end position="235"/>
    </location>
</feature>
<feature type="domain" description="Glycosyltransferase 2-like" evidence="11">
    <location>
        <begin position="5"/>
        <end position="123"/>
    </location>
</feature>
<dbReference type="CDD" id="cd02522">
    <property type="entry name" value="GT_2_like_a"/>
    <property type="match status" value="1"/>
</dbReference>
<evidence type="ECO:0000259" key="11">
    <source>
        <dbReference type="Pfam" id="PF00535"/>
    </source>
</evidence>
<dbReference type="SUPFAM" id="SSF53448">
    <property type="entry name" value="Nucleotide-diphospho-sugar transferases"/>
    <property type="match status" value="1"/>
</dbReference>
<dbReference type="InterPro" id="IPR026461">
    <property type="entry name" value="Trfase_2_rSAM/seldom_assoc"/>
</dbReference>
<dbReference type="NCBIfam" id="TIGR04283">
    <property type="entry name" value="glyco_like_mftF"/>
    <property type="match status" value="1"/>
</dbReference>
<evidence type="ECO:0000313" key="13">
    <source>
        <dbReference type="Proteomes" id="UP001384579"/>
    </source>
</evidence>
<accession>A0ABU8YI20</accession>
<keyword evidence="10" id="KW-0812">Transmembrane</keyword>
<evidence type="ECO:0000256" key="10">
    <source>
        <dbReference type="SAM" id="Phobius"/>
    </source>
</evidence>
<keyword evidence="10" id="KW-1133">Transmembrane helix</keyword>
<gene>
    <name evidence="12" type="ORF">WMG39_04030</name>
</gene>
<proteinExistence type="inferred from homology"/>
<dbReference type="PANTHER" id="PTHR43646">
    <property type="entry name" value="GLYCOSYLTRANSFERASE"/>
    <property type="match status" value="1"/>
</dbReference>
<protein>
    <recommendedName>
        <fullName evidence="9">4,4'-diaponeurosporenoate glycosyltransferase</fullName>
    </recommendedName>
</protein>